<dbReference type="RefSeq" id="WP_354151669.1">
    <property type="nucleotide sequence ID" value="NZ_JBEPMN010000006.1"/>
</dbReference>
<proteinExistence type="predicted"/>
<protein>
    <submittedName>
        <fullName evidence="2">Uncharacterized protein</fullName>
    </submittedName>
</protein>
<organism evidence="2 3">
    <name type="scientific">Aquamicrobium ahrensii</name>
    <dbReference type="NCBI Taxonomy" id="469551"/>
    <lineage>
        <taxon>Bacteria</taxon>
        <taxon>Pseudomonadati</taxon>
        <taxon>Pseudomonadota</taxon>
        <taxon>Alphaproteobacteria</taxon>
        <taxon>Hyphomicrobiales</taxon>
        <taxon>Phyllobacteriaceae</taxon>
        <taxon>Aquamicrobium</taxon>
    </lineage>
</organism>
<gene>
    <name evidence="2" type="ORF">ABID44_002129</name>
</gene>
<name>A0ABV2KL35_9HYPH</name>
<keyword evidence="1" id="KW-0472">Membrane</keyword>
<evidence type="ECO:0000256" key="1">
    <source>
        <dbReference type="SAM" id="Phobius"/>
    </source>
</evidence>
<keyword evidence="1" id="KW-1133">Transmembrane helix</keyword>
<dbReference type="EMBL" id="JBEPMN010000006">
    <property type="protein sequence ID" value="MET3661801.1"/>
    <property type="molecule type" value="Genomic_DNA"/>
</dbReference>
<sequence>MTFRLILVGAVILAVIALVYIIREDGARSVTTKIERQNDAARNSADGARGAYDKCIDAGGMWNFSAGKCEGP</sequence>
<dbReference type="Proteomes" id="UP001549143">
    <property type="component" value="Unassembled WGS sequence"/>
</dbReference>
<evidence type="ECO:0000313" key="2">
    <source>
        <dbReference type="EMBL" id="MET3661801.1"/>
    </source>
</evidence>
<keyword evidence="1" id="KW-0812">Transmembrane</keyword>
<comment type="caution">
    <text evidence="2">The sequence shown here is derived from an EMBL/GenBank/DDBJ whole genome shotgun (WGS) entry which is preliminary data.</text>
</comment>
<accession>A0ABV2KL35</accession>
<feature type="transmembrane region" description="Helical" evidence="1">
    <location>
        <begin position="6"/>
        <end position="23"/>
    </location>
</feature>
<evidence type="ECO:0000313" key="3">
    <source>
        <dbReference type="Proteomes" id="UP001549143"/>
    </source>
</evidence>
<keyword evidence="3" id="KW-1185">Reference proteome</keyword>
<reference evidence="2 3" key="1">
    <citation type="submission" date="2024-06" db="EMBL/GenBank/DDBJ databases">
        <title>Genomic Encyclopedia of Type Strains, Phase IV (KMG-IV): sequencing the most valuable type-strain genomes for metagenomic binning, comparative biology and taxonomic classification.</title>
        <authorList>
            <person name="Goeker M."/>
        </authorList>
    </citation>
    <scope>NUCLEOTIDE SEQUENCE [LARGE SCALE GENOMIC DNA]</scope>
    <source>
        <strain evidence="2 3">DSM 19730</strain>
    </source>
</reference>